<evidence type="ECO:0000313" key="7">
    <source>
        <dbReference type="Proteomes" id="UP000005007"/>
    </source>
</evidence>
<accession>A0A0E0W9T4</accession>
<evidence type="ECO:0000256" key="2">
    <source>
        <dbReference type="ARBA" id="ARBA00022692"/>
    </source>
</evidence>
<name>A0A0E0W9T4_HELPX</name>
<keyword evidence="4 5" id="KW-0472">Membrane</keyword>
<feature type="transmembrane region" description="Helical" evidence="5">
    <location>
        <begin position="36"/>
        <end position="57"/>
    </location>
</feature>
<feature type="transmembrane region" description="Helical" evidence="5">
    <location>
        <begin position="158"/>
        <end position="183"/>
    </location>
</feature>
<dbReference type="InterPro" id="IPR059112">
    <property type="entry name" value="CysZ/EI24"/>
</dbReference>
<dbReference type="Pfam" id="PF07264">
    <property type="entry name" value="EI24"/>
    <property type="match status" value="1"/>
</dbReference>
<gene>
    <name evidence="6" type="ORF">HPSH169_00845</name>
</gene>
<evidence type="ECO:0000256" key="4">
    <source>
        <dbReference type="ARBA" id="ARBA00023136"/>
    </source>
</evidence>
<evidence type="ECO:0000256" key="1">
    <source>
        <dbReference type="ARBA" id="ARBA00004141"/>
    </source>
</evidence>
<reference evidence="6 7" key="1">
    <citation type="submission" date="2012-04" db="EMBL/GenBank/DDBJ databases">
        <authorList>
            <person name="Kersulyte D."/>
            <person name="Cabrera L."/>
            <person name="Pacheco R."/>
            <person name="Herrera P."/>
            <person name="Rodriguez C."/>
            <person name="Gilman R.H."/>
            <person name="Berg D.E."/>
        </authorList>
    </citation>
    <scope>NUCLEOTIDE SEQUENCE [LARGE SCALE GENOMIC DNA]</scope>
    <source>
        <strain evidence="6 7">Shi169</strain>
    </source>
</reference>
<dbReference type="KEGG" id="hhq:HPSH169_00845"/>
<organism evidence="6 7">
    <name type="scientific">Helicobacter pylori Shi169</name>
    <dbReference type="NCBI Taxonomy" id="1163741"/>
    <lineage>
        <taxon>Bacteria</taxon>
        <taxon>Pseudomonadati</taxon>
        <taxon>Campylobacterota</taxon>
        <taxon>Epsilonproteobacteria</taxon>
        <taxon>Campylobacterales</taxon>
        <taxon>Helicobacteraceae</taxon>
        <taxon>Helicobacter</taxon>
    </lineage>
</organism>
<comment type="subcellular location">
    <subcellularLocation>
        <location evidence="1">Membrane</location>
        <topology evidence="1">Multi-pass membrane protein</topology>
    </subcellularLocation>
</comment>
<evidence type="ECO:0000313" key="6">
    <source>
        <dbReference type="EMBL" id="AFH98879.1"/>
    </source>
</evidence>
<evidence type="ECO:0008006" key="8">
    <source>
        <dbReference type="Google" id="ProtNLM"/>
    </source>
</evidence>
<evidence type="ECO:0000256" key="3">
    <source>
        <dbReference type="ARBA" id="ARBA00022989"/>
    </source>
</evidence>
<sequence>MRLNYPSKVSEEGFQVMVLSLSILKKSFNDFLGARMLLINLGPILLSLAFFGAVFYYNGANIVSYCQTLLPQSLNDYSHSQGFFAGVFAWVFKALVYFLVFWIVILLSLVINIFASVFYTPLVVSYLHQKYYPHVVLEEFGSILFSIKYFLKSLIFMLLWMAVLTPFYFIPFIGVFGVFFSIIPHFLFFKNTMSLDIASMIFNHQSYQNLLKQHRLKHYRFSFFCYLFSLIPFFNFFATLLQTLMLTHYFFILKKKNARFYSRA</sequence>
<dbReference type="EMBL" id="CP003473">
    <property type="protein sequence ID" value="AFH98879.1"/>
    <property type="molecule type" value="Genomic_DNA"/>
</dbReference>
<dbReference type="AlphaFoldDB" id="A0A0E0W9T4"/>
<dbReference type="HOGENOM" id="CLU_096766_0_0_7"/>
<evidence type="ECO:0000256" key="5">
    <source>
        <dbReference type="SAM" id="Phobius"/>
    </source>
</evidence>
<feature type="transmembrane region" description="Helical" evidence="5">
    <location>
        <begin position="99"/>
        <end position="119"/>
    </location>
</feature>
<feature type="transmembrane region" description="Helical" evidence="5">
    <location>
        <begin position="131"/>
        <end position="151"/>
    </location>
</feature>
<keyword evidence="3 5" id="KW-1133">Transmembrane helix</keyword>
<dbReference type="Proteomes" id="UP000005007">
    <property type="component" value="Chromosome"/>
</dbReference>
<dbReference type="PATRIC" id="fig|1163741.3.peg.174"/>
<feature type="transmembrane region" description="Helical" evidence="5">
    <location>
        <begin position="77"/>
        <end position="92"/>
    </location>
</feature>
<keyword evidence="2 5" id="KW-0812">Transmembrane</keyword>
<protein>
    <recommendedName>
        <fullName evidence="8">Peptidase</fullName>
    </recommendedName>
</protein>
<proteinExistence type="predicted"/>
<feature type="transmembrane region" description="Helical" evidence="5">
    <location>
        <begin position="221"/>
        <end position="253"/>
    </location>
</feature>